<protein>
    <submittedName>
        <fullName evidence="1 2">Uncharacterized protein</fullName>
    </submittedName>
</protein>
<keyword evidence="3" id="KW-1185">Reference proteome</keyword>
<reference evidence="2" key="3">
    <citation type="submission" date="2018-08" db="UniProtKB">
        <authorList>
            <consortium name="EnsemblPlants"/>
        </authorList>
    </citation>
    <scope>IDENTIFICATION</scope>
    <source>
        <strain evidence="2">cv. Bd21</strain>
    </source>
</reference>
<name>A0A2K2DUS3_BRADI</name>
<accession>A0A2K2DUS3</accession>
<organism evidence="1">
    <name type="scientific">Brachypodium distachyon</name>
    <name type="common">Purple false brome</name>
    <name type="synonym">Trachynia distachya</name>
    <dbReference type="NCBI Taxonomy" id="15368"/>
    <lineage>
        <taxon>Eukaryota</taxon>
        <taxon>Viridiplantae</taxon>
        <taxon>Streptophyta</taxon>
        <taxon>Embryophyta</taxon>
        <taxon>Tracheophyta</taxon>
        <taxon>Spermatophyta</taxon>
        <taxon>Magnoliopsida</taxon>
        <taxon>Liliopsida</taxon>
        <taxon>Poales</taxon>
        <taxon>Poaceae</taxon>
        <taxon>BOP clade</taxon>
        <taxon>Pooideae</taxon>
        <taxon>Stipodae</taxon>
        <taxon>Brachypodieae</taxon>
        <taxon>Brachypodium</taxon>
    </lineage>
</organism>
<dbReference type="InParanoid" id="A0A2K2DUS3"/>
<reference evidence="1 2" key="1">
    <citation type="journal article" date="2010" name="Nature">
        <title>Genome sequencing and analysis of the model grass Brachypodium distachyon.</title>
        <authorList>
            <consortium name="International Brachypodium Initiative"/>
        </authorList>
    </citation>
    <scope>NUCLEOTIDE SEQUENCE [LARGE SCALE GENOMIC DNA]</scope>
    <source>
        <strain evidence="1 2">Bd21</strain>
    </source>
</reference>
<dbReference type="EnsemblPlants" id="PNT78028">
    <property type="protein sequence ID" value="PNT78028"/>
    <property type="gene ID" value="BRADI_1g72505v3"/>
</dbReference>
<evidence type="ECO:0000313" key="1">
    <source>
        <dbReference type="EMBL" id="PNT78028.1"/>
    </source>
</evidence>
<sequence>MIQTTRLAGPLHAFASPATVFPREQKDNQDKLALRESSDFTICFQKGKHKTSREHHFCFDVNLVNIIKRQCS</sequence>
<evidence type="ECO:0000313" key="2">
    <source>
        <dbReference type="EnsemblPlants" id="PNT78028"/>
    </source>
</evidence>
<dbReference type="Proteomes" id="UP000008810">
    <property type="component" value="Chromosome 1"/>
</dbReference>
<dbReference type="AlphaFoldDB" id="A0A2K2DUS3"/>
<dbReference type="EMBL" id="CM000880">
    <property type="protein sequence ID" value="PNT78028.1"/>
    <property type="molecule type" value="Genomic_DNA"/>
</dbReference>
<evidence type="ECO:0000313" key="3">
    <source>
        <dbReference type="Proteomes" id="UP000008810"/>
    </source>
</evidence>
<proteinExistence type="predicted"/>
<dbReference type="Gramene" id="PNT78028">
    <property type="protein sequence ID" value="PNT78028"/>
    <property type="gene ID" value="BRADI_1g72505v3"/>
</dbReference>
<reference evidence="1" key="2">
    <citation type="submission" date="2017-06" db="EMBL/GenBank/DDBJ databases">
        <title>WGS assembly of Brachypodium distachyon.</title>
        <authorList>
            <consortium name="The International Brachypodium Initiative"/>
            <person name="Lucas S."/>
            <person name="Harmon-Smith M."/>
            <person name="Lail K."/>
            <person name="Tice H."/>
            <person name="Grimwood J."/>
            <person name="Bruce D."/>
            <person name="Barry K."/>
            <person name="Shu S."/>
            <person name="Lindquist E."/>
            <person name="Wang M."/>
            <person name="Pitluck S."/>
            <person name="Vogel J.P."/>
            <person name="Garvin D.F."/>
            <person name="Mockler T.C."/>
            <person name="Schmutz J."/>
            <person name="Rokhsar D."/>
            <person name="Bevan M.W."/>
        </authorList>
    </citation>
    <scope>NUCLEOTIDE SEQUENCE</scope>
    <source>
        <strain evidence="1">Bd21</strain>
    </source>
</reference>
<gene>
    <name evidence="1" type="ORF">BRADI_1g72505v3</name>
</gene>